<dbReference type="InterPro" id="IPR038556">
    <property type="entry name" value="TAC_Gp13-like_sf"/>
</dbReference>
<dbReference type="Gene3D" id="3.30.2220.20">
    <property type="entry name" value="Phage tail assembly chaperone gp13-like"/>
    <property type="match status" value="1"/>
</dbReference>
<gene>
    <name evidence="1" type="ORF">SAMN06295970_117102</name>
</gene>
<sequence length="113" mass="11938">MALSKEQILSAKDFTSEIVPVEAWGGEVHIRAMSGAERDAFRAAIEGGQAPVGKFEASLLALTLADEHGALLFTLQEVEALRGKSAAVLDKLAQEAMRINGMTAAAQEEAAKN</sequence>
<protein>
    <recommendedName>
        <fullName evidence="3">Tail assembly chaperone</fullName>
    </recommendedName>
</protein>
<dbReference type="Proteomes" id="UP001158049">
    <property type="component" value="Unassembled WGS sequence"/>
</dbReference>
<dbReference type="RefSeq" id="WP_283444001.1">
    <property type="nucleotide sequence ID" value="NZ_FXUL01000017.1"/>
</dbReference>
<reference evidence="1 2" key="1">
    <citation type="submission" date="2017-05" db="EMBL/GenBank/DDBJ databases">
        <authorList>
            <person name="Varghese N."/>
            <person name="Submissions S."/>
        </authorList>
    </citation>
    <scope>NUCLEOTIDE SEQUENCE [LARGE SCALE GENOMIC DNA]</scope>
    <source>
        <strain evidence="1 2">DSM 26001</strain>
    </source>
</reference>
<evidence type="ECO:0008006" key="3">
    <source>
        <dbReference type="Google" id="ProtNLM"/>
    </source>
</evidence>
<name>A0ABY1QIN0_9BURK</name>
<evidence type="ECO:0000313" key="2">
    <source>
        <dbReference type="Proteomes" id="UP001158049"/>
    </source>
</evidence>
<accession>A0ABY1QIN0</accession>
<organism evidence="1 2">
    <name type="scientific">Noviherbaspirillum suwonense</name>
    <dbReference type="NCBI Taxonomy" id="1224511"/>
    <lineage>
        <taxon>Bacteria</taxon>
        <taxon>Pseudomonadati</taxon>
        <taxon>Pseudomonadota</taxon>
        <taxon>Betaproteobacteria</taxon>
        <taxon>Burkholderiales</taxon>
        <taxon>Oxalobacteraceae</taxon>
        <taxon>Noviherbaspirillum</taxon>
    </lineage>
</organism>
<proteinExistence type="predicted"/>
<evidence type="ECO:0000313" key="1">
    <source>
        <dbReference type="EMBL" id="SMP71969.1"/>
    </source>
</evidence>
<keyword evidence="2" id="KW-1185">Reference proteome</keyword>
<comment type="caution">
    <text evidence="1">The sequence shown here is derived from an EMBL/GenBank/DDBJ whole genome shotgun (WGS) entry which is preliminary data.</text>
</comment>
<dbReference type="EMBL" id="FXUL01000017">
    <property type="protein sequence ID" value="SMP71969.1"/>
    <property type="molecule type" value="Genomic_DNA"/>
</dbReference>